<dbReference type="Pfam" id="PF01741">
    <property type="entry name" value="MscL"/>
    <property type="match status" value="1"/>
</dbReference>
<keyword evidence="4 10" id="KW-1003">Cell membrane</keyword>
<dbReference type="HAMAP" id="MF_00115">
    <property type="entry name" value="MscL"/>
    <property type="match status" value="1"/>
</dbReference>
<keyword evidence="7 10" id="KW-0406">Ion transport</keyword>
<keyword evidence="9 10" id="KW-0407">Ion channel</keyword>
<keyword evidence="5 10" id="KW-0812">Transmembrane</keyword>
<dbReference type="RefSeq" id="WP_117547872.1">
    <property type="nucleotide sequence ID" value="NZ_JADPGE010000032.1"/>
</dbReference>
<dbReference type="Gene3D" id="1.10.1200.120">
    <property type="entry name" value="Large-conductance mechanosensitive channel, MscL, domain 1"/>
    <property type="match status" value="1"/>
</dbReference>
<dbReference type="InterPro" id="IPR001185">
    <property type="entry name" value="MS_channel"/>
</dbReference>
<gene>
    <name evidence="10" type="primary">mscL</name>
    <name evidence="11" type="ORF">EDD61_1194</name>
</gene>
<feature type="transmembrane region" description="Helical" evidence="10">
    <location>
        <begin position="81"/>
        <end position="104"/>
    </location>
</feature>
<dbReference type="PRINTS" id="PR01264">
    <property type="entry name" value="MECHCHANNEL"/>
</dbReference>
<evidence type="ECO:0000256" key="6">
    <source>
        <dbReference type="ARBA" id="ARBA00022989"/>
    </source>
</evidence>
<keyword evidence="6 10" id="KW-1133">Transmembrane helix</keyword>
<evidence type="ECO:0000256" key="7">
    <source>
        <dbReference type="ARBA" id="ARBA00023065"/>
    </source>
</evidence>
<evidence type="ECO:0000256" key="2">
    <source>
        <dbReference type="ARBA" id="ARBA00007254"/>
    </source>
</evidence>
<evidence type="ECO:0000313" key="11">
    <source>
        <dbReference type="EMBL" id="TCU57103.1"/>
    </source>
</evidence>
<dbReference type="PANTHER" id="PTHR30266:SF2">
    <property type="entry name" value="LARGE-CONDUCTANCE MECHANOSENSITIVE CHANNEL"/>
    <property type="match status" value="1"/>
</dbReference>
<comment type="subunit">
    <text evidence="10">Homopentamer.</text>
</comment>
<accession>A0A4R3T6E4</accession>
<comment type="similarity">
    <text evidence="2 10">Belongs to the MscL family.</text>
</comment>
<evidence type="ECO:0000256" key="10">
    <source>
        <dbReference type="HAMAP-Rule" id="MF_00115"/>
    </source>
</evidence>
<evidence type="ECO:0000313" key="12">
    <source>
        <dbReference type="Proteomes" id="UP000295773"/>
    </source>
</evidence>
<dbReference type="InterPro" id="IPR037673">
    <property type="entry name" value="MSC/AndL"/>
</dbReference>
<comment type="subcellular location">
    <subcellularLocation>
        <location evidence="1 10">Cell membrane</location>
        <topology evidence="1 10">Multi-pass membrane protein</topology>
    </subcellularLocation>
</comment>
<evidence type="ECO:0000256" key="9">
    <source>
        <dbReference type="ARBA" id="ARBA00023303"/>
    </source>
</evidence>
<evidence type="ECO:0000256" key="4">
    <source>
        <dbReference type="ARBA" id="ARBA00022475"/>
    </source>
</evidence>
<dbReference type="InterPro" id="IPR019823">
    <property type="entry name" value="Mechanosensitive_channel_CS"/>
</dbReference>
<dbReference type="PANTHER" id="PTHR30266">
    <property type="entry name" value="MECHANOSENSITIVE CHANNEL MSCL"/>
    <property type="match status" value="1"/>
</dbReference>
<dbReference type="NCBIfam" id="NF010557">
    <property type="entry name" value="PRK13952.1"/>
    <property type="match status" value="1"/>
</dbReference>
<dbReference type="AlphaFoldDB" id="A0A4R3T6E4"/>
<dbReference type="GO" id="GO:0005886">
    <property type="term" value="C:plasma membrane"/>
    <property type="evidence" value="ECO:0007669"/>
    <property type="project" value="UniProtKB-SubCell"/>
</dbReference>
<dbReference type="Proteomes" id="UP000295773">
    <property type="component" value="Unassembled WGS sequence"/>
</dbReference>
<dbReference type="PROSITE" id="PS01327">
    <property type="entry name" value="MSCL"/>
    <property type="match status" value="1"/>
</dbReference>
<keyword evidence="12" id="KW-1185">Reference proteome</keyword>
<dbReference type="GO" id="GO:0008381">
    <property type="term" value="F:mechanosensitive monoatomic ion channel activity"/>
    <property type="evidence" value="ECO:0007669"/>
    <property type="project" value="UniProtKB-UniRule"/>
</dbReference>
<evidence type="ECO:0000256" key="8">
    <source>
        <dbReference type="ARBA" id="ARBA00023136"/>
    </source>
</evidence>
<evidence type="ECO:0000256" key="1">
    <source>
        <dbReference type="ARBA" id="ARBA00004651"/>
    </source>
</evidence>
<name>A0A4R3T6E4_9FIRM</name>
<comment type="caution">
    <text evidence="11">The sequence shown here is derived from an EMBL/GenBank/DDBJ whole genome shotgun (WGS) entry which is preliminary data.</text>
</comment>
<dbReference type="NCBIfam" id="TIGR00220">
    <property type="entry name" value="mscL"/>
    <property type="match status" value="1"/>
</dbReference>
<keyword evidence="3 10" id="KW-0813">Transport</keyword>
<evidence type="ECO:0000256" key="3">
    <source>
        <dbReference type="ARBA" id="ARBA00022448"/>
    </source>
</evidence>
<reference evidence="11 12" key="1">
    <citation type="submission" date="2019-03" db="EMBL/GenBank/DDBJ databases">
        <title>Genomic Encyclopedia of Type Strains, Phase IV (KMG-IV): sequencing the most valuable type-strain genomes for metagenomic binning, comparative biology and taxonomic classification.</title>
        <authorList>
            <person name="Goeker M."/>
        </authorList>
    </citation>
    <scope>NUCLEOTIDE SEQUENCE [LARGE SCALE GENOMIC DNA]</scope>
    <source>
        <strain evidence="11 12">DSM 29481</strain>
    </source>
</reference>
<dbReference type="InterPro" id="IPR036019">
    <property type="entry name" value="MscL_channel"/>
</dbReference>
<keyword evidence="8 10" id="KW-0472">Membrane</keyword>
<sequence length="164" mass="17982">MKKIYAEFKEFIMRGNVLDLAVGVIIGGAFQKIIGSLVNDIIMPIITMITGGIDFSNWFIALDGNTYTSLAKAQEANASTLNYGVFLTEVINFLIMAFVIFMMVKTMNSLARKALRKKEEAAEAPTTKICPFCKSEIAIEATRCPHCTSALPNEEEAADEVASE</sequence>
<feature type="transmembrane region" description="Helical" evidence="10">
    <location>
        <begin position="12"/>
        <end position="30"/>
    </location>
</feature>
<protein>
    <recommendedName>
        <fullName evidence="10">Large-conductance mechanosensitive channel</fullName>
    </recommendedName>
</protein>
<evidence type="ECO:0000256" key="5">
    <source>
        <dbReference type="ARBA" id="ARBA00022692"/>
    </source>
</evidence>
<comment type="function">
    <text evidence="10">Channel that opens in response to stretch forces in the membrane lipid bilayer. May participate in the regulation of osmotic pressure changes within the cell.</text>
</comment>
<feature type="transmembrane region" description="Helical" evidence="10">
    <location>
        <begin position="42"/>
        <end position="61"/>
    </location>
</feature>
<proteinExistence type="inferred from homology"/>
<organism evidence="11 12">
    <name type="scientific">Longicatena caecimuris</name>
    <dbReference type="NCBI Taxonomy" id="1796635"/>
    <lineage>
        <taxon>Bacteria</taxon>
        <taxon>Bacillati</taxon>
        <taxon>Bacillota</taxon>
        <taxon>Erysipelotrichia</taxon>
        <taxon>Erysipelotrichales</taxon>
        <taxon>Erysipelotrichaceae</taxon>
        <taxon>Longicatena</taxon>
    </lineage>
</organism>
<dbReference type="SUPFAM" id="SSF81330">
    <property type="entry name" value="Gated mechanosensitive channel"/>
    <property type="match status" value="1"/>
</dbReference>
<dbReference type="EMBL" id="SMBP01000019">
    <property type="protein sequence ID" value="TCU57103.1"/>
    <property type="molecule type" value="Genomic_DNA"/>
</dbReference>